<dbReference type="Pfam" id="PF12705">
    <property type="entry name" value="PDDEXK_1"/>
    <property type="match status" value="1"/>
</dbReference>
<evidence type="ECO:0000256" key="9">
    <source>
        <dbReference type="ARBA" id="ARBA00023204"/>
    </source>
</evidence>
<dbReference type="InterPro" id="IPR014016">
    <property type="entry name" value="UvrD-like_ATP-bd"/>
</dbReference>
<comment type="catalytic activity">
    <reaction evidence="14">
        <text>ATP + H2O = ADP + phosphate + H(+)</text>
        <dbReference type="Rhea" id="RHEA:13065"/>
        <dbReference type="ChEBI" id="CHEBI:15377"/>
        <dbReference type="ChEBI" id="CHEBI:15378"/>
        <dbReference type="ChEBI" id="CHEBI:30616"/>
        <dbReference type="ChEBI" id="CHEBI:43474"/>
        <dbReference type="ChEBI" id="CHEBI:456216"/>
        <dbReference type="EC" id="5.6.2.4"/>
    </reaction>
</comment>
<keyword evidence="10" id="KW-0413">Isomerase</keyword>
<dbReference type="PANTHER" id="PTHR11070">
    <property type="entry name" value="UVRD / RECB / PCRA DNA HELICASE FAMILY MEMBER"/>
    <property type="match status" value="1"/>
</dbReference>
<evidence type="ECO:0000256" key="7">
    <source>
        <dbReference type="ARBA" id="ARBA00022840"/>
    </source>
</evidence>
<dbReference type="KEGG" id="acp:A2cp1_4021"/>
<evidence type="ECO:0000313" key="19">
    <source>
        <dbReference type="Proteomes" id="UP000007089"/>
    </source>
</evidence>
<dbReference type="GO" id="GO:0005524">
    <property type="term" value="F:ATP binding"/>
    <property type="evidence" value="ECO:0007669"/>
    <property type="project" value="UniProtKB-UniRule"/>
</dbReference>
<dbReference type="InterPro" id="IPR027417">
    <property type="entry name" value="P-loop_NTPase"/>
</dbReference>
<evidence type="ECO:0000256" key="11">
    <source>
        <dbReference type="ARBA" id="ARBA00034617"/>
    </source>
</evidence>
<dbReference type="Pfam" id="PF00580">
    <property type="entry name" value="UvrD-helicase"/>
    <property type="match status" value="1"/>
</dbReference>
<dbReference type="GO" id="GO:0004527">
    <property type="term" value="F:exonuclease activity"/>
    <property type="evidence" value="ECO:0007669"/>
    <property type="project" value="UniProtKB-KW"/>
</dbReference>
<keyword evidence="9" id="KW-0234">DNA repair</keyword>
<feature type="domain" description="UvrD-like helicase C-terminal" evidence="17">
    <location>
        <begin position="492"/>
        <end position="768"/>
    </location>
</feature>
<accession>B8J8Q4</accession>
<dbReference type="HOGENOM" id="CLU_001114_1_1_7"/>
<keyword evidence="8" id="KW-0238">DNA-binding</keyword>
<name>B8J8Q4_ANAD2</name>
<dbReference type="PROSITE" id="PS51217">
    <property type="entry name" value="UVRD_HELICASE_CTER"/>
    <property type="match status" value="1"/>
</dbReference>
<keyword evidence="5 15" id="KW-0347">Helicase</keyword>
<sequence>MSPRKPAPDQADRERAIHARDENVIADAGAGTGKTTLLVARLVERVAPEDDGPALPLGRIAAVTFTRKAAGELRLRIREALLRALARADLTELRRRRLADALSALDTAHVGTIHAFADRLLRLRPVEARLSPSYDIVEDDAPLVDEAFAAFLHAVEAGTLADELPGLDPKLAAAAQAAFLDALRAGVRAERRVHDHGVVPGLDCLIEALVHTRDVPPVVPAARRPDLGKFRDLADELLGYAADSSGEGAGSRWVAATRRRIERIRDQEDPVLVLKELLRCAPHRKLGMKADFPGDPAGWALYKAFLGDDGKKALREGSLRDDLLRPFARWLARRLVAAAPAVVAMYERVKARHRAVDQLDLLLELRDLLQRDRAVRAEYQALFDHVMVDEFQDTDPLQAEVVLYLCEQGAVAGDWRDVRLVPGKLTIVGDPKQSIYRFRRADIGVYAAVRAIVERGPHVVAKLKANFRCEPALVRWLNGTFDGVLGKAAADAPVFDPEAGTVANEPLLAGRDGGAPSAVQVLPLAAESGKKPELRATEATALAAWLRWLVEGKRRTIVDPATGALRPAGYGDVSVLVTATANLPLLFPELDRLGVPYAARGGTLFLEDPLHQQFLLGLRALADRDDGIAQAALLRPPFFAVDHDDLARARAADPASTHAGVLRARAAQAMVRELRRTRLDRPPGATARDLLERTAFGRAAALGPNGAQRLDALRELCLVLDAVAAEGLDYDATTARLRAWVDDAVQLDPPRPVGTDAVQILTVHQAKGLEFPVVVLWDGCANLAARDVRAPFVVDRTGEAWAVALDGLEWEEPEGGEVAGREKRYLDAERLRLVYVAATRARDLLVLPVAGEPDPEWITGRLVSGEAAAPVETLDPYLVGAEPAWAGELPAPAPRPPTDGSALAAEVRAAWQSASADATRPRFAPASVTGEAHALVEAAERPGEAGAPRPERTSRHGRVFGDTVHLAIGLVLRDPALAPAAAVARAAGATGLSERRAEAADDVARALAALEQAGLRRAPGPDLQLEYPVALAGDGKLVQGYVDLLGVRGGRVVVVDFKTDAPPAGDVHASHAAYVEQVRGYARILVALGVAREGAVDAGLLFTADGGLRWV</sequence>
<dbReference type="Gene3D" id="3.90.320.10">
    <property type="match status" value="1"/>
</dbReference>
<evidence type="ECO:0000256" key="1">
    <source>
        <dbReference type="ARBA" id="ARBA00022722"/>
    </source>
</evidence>
<dbReference type="GO" id="GO:0003677">
    <property type="term" value="F:DNA binding"/>
    <property type="evidence" value="ECO:0007669"/>
    <property type="project" value="UniProtKB-KW"/>
</dbReference>
<evidence type="ECO:0000256" key="5">
    <source>
        <dbReference type="ARBA" id="ARBA00022806"/>
    </source>
</evidence>
<dbReference type="Pfam" id="PF13361">
    <property type="entry name" value="UvrD_C"/>
    <property type="match status" value="1"/>
</dbReference>
<gene>
    <name evidence="18" type="ordered locus">A2cp1_4021</name>
</gene>
<protein>
    <recommendedName>
        <fullName evidence="12">DNA 3'-5' helicase</fullName>
        <ecNumber evidence="12">5.6.2.4</ecNumber>
    </recommendedName>
    <alternativeName>
        <fullName evidence="13">DNA 3'-5' helicase II</fullName>
    </alternativeName>
</protein>
<keyword evidence="19" id="KW-1185">Reference proteome</keyword>
<evidence type="ECO:0000256" key="8">
    <source>
        <dbReference type="ARBA" id="ARBA00023125"/>
    </source>
</evidence>
<evidence type="ECO:0000256" key="4">
    <source>
        <dbReference type="ARBA" id="ARBA00022801"/>
    </source>
</evidence>
<dbReference type="InterPro" id="IPR000212">
    <property type="entry name" value="DNA_helicase_UvrD/REP"/>
</dbReference>
<comment type="catalytic activity">
    <reaction evidence="11">
        <text>Couples ATP hydrolysis with the unwinding of duplex DNA by translocating in the 3'-5' direction.</text>
        <dbReference type="EC" id="5.6.2.4"/>
    </reaction>
</comment>
<dbReference type="AlphaFoldDB" id="B8J8Q4"/>
<keyword evidence="1" id="KW-0540">Nuclease</keyword>
<keyword evidence="4 15" id="KW-0378">Hydrolase</keyword>
<dbReference type="RefSeq" id="WP_015935067.1">
    <property type="nucleotide sequence ID" value="NC_011891.1"/>
</dbReference>
<evidence type="ECO:0000256" key="6">
    <source>
        <dbReference type="ARBA" id="ARBA00022839"/>
    </source>
</evidence>
<feature type="binding site" evidence="15">
    <location>
        <begin position="28"/>
        <end position="35"/>
    </location>
    <ligand>
        <name>ATP</name>
        <dbReference type="ChEBI" id="CHEBI:30616"/>
    </ligand>
</feature>
<dbReference type="InterPro" id="IPR011604">
    <property type="entry name" value="PDDEXK-like_dom_sf"/>
</dbReference>
<organism evidence="18 19">
    <name type="scientific">Anaeromyxobacter dehalogenans (strain ATCC BAA-258 / DSM 21875 / 2CP-1)</name>
    <dbReference type="NCBI Taxonomy" id="455488"/>
    <lineage>
        <taxon>Bacteria</taxon>
        <taxon>Pseudomonadati</taxon>
        <taxon>Myxococcota</taxon>
        <taxon>Myxococcia</taxon>
        <taxon>Myxococcales</taxon>
        <taxon>Cystobacterineae</taxon>
        <taxon>Anaeromyxobacteraceae</taxon>
        <taxon>Anaeromyxobacter</taxon>
    </lineage>
</organism>
<keyword evidence="2 15" id="KW-0547">Nucleotide-binding</keyword>
<dbReference type="GO" id="GO:0005829">
    <property type="term" value="C:cytosol"/>
    <property type="evidence" value="ECO:0007669"/>
    <property type="project" value="TreeGrafter"/>
</dbReference>
<evidence type="ECO:0000256" key="10">
    <source>
        <dbReference type="ARBA" id="ARBA00023235"/>
    </source>
</evidence>
<dbReference type="GO" id="GO:0000725">
    <property type="term" value="P:recombinational repair"/>
    <property type="evidence" value="ECO:0007669"/>
    <property type="project" value="TreeGrafter"/>
</dbReference>
<dbReference type="Gene3D" id="3.40.50.300">
    <property type="entry name" value="P-loop containing nucleotide triphosphate hydrolases"/>
    <property type="match status" value="4"/>
</dbReference>
<dbReference type="InterPro" id="IPR038726">
    <property type="entry name" value="PDDEXK_AddAB-type"/>
</dbReference>
<keyword evidence="3" id="KW-0227">DNA damage</keyword>
<evidence type="ECO:0000313" key="18">
    <source>
        <dbReference type="EMBL" id="ACL67340.1"/>
    </source>
</evidence>
<dbReference type="InterPro" id="IPR011335">
    <property type="entry name" value="Restrct_endonuc-II-like"/>
</dbReference>
<evidence type="ECO:0000259" key="17">
    <source>
        <dbReference type="PROSITE" id="PS51217"/>
    </source>
</evidence>
<evidence type="ECO:0000256" key="13">
    <source>
        <dbReference type="ARBA" id="ARBA00034923"/>
    </source>
</evidence>
<keyword evidence="7 15" id="KW-0067">ATP-binding</keyword>
<dbReference type="Proteomes" id="UP000007089">
    <property type="component" value="Chromosome"/>
</dbReference>
<evidence type="ECO:0000256" key="14">
    <source>
        <dbReference type="ARBA" id="ARBA00048988"/>
    </source>
</evidence>
<dbReference type="SUPFAM" id="SSF52980">
    <property type="entry name" value="Restriction endonuclease-like"/>
    <property type="match status" value="1"/>
</dbReference>
<dbReference type="SUPFAM" id="SSF52540">
    <property type="entry name" value="P-loop containing nucleoside triphosphate hydrolases"/>
    <property type="match status" value="1"/>
</dbReference>
<evidence type="ECO:0000256" key="12">
    <source>
        <dbReference type="ARBA" id="ARBA00034808"/>
    </source>
</evidence>
<dbReference type="InterPro" id="IPR014017">
    <property type="entry name" value="DNA_helicase_UvrD-like_C"/>
</dbReference>
<keyword evidence="6" id="KW-0269">Exonuclease</keyword>
<evidence type="ECO:0000256" key="15">
    <source>
        <dbReference type="PROSITE-ProRule" id="PRU00560"/>
    </source>
</evidence>
<proteinExistence type="predicted"/>
<dbReference type="PROSITE" id="PS51198">
    <property type="entry name" value="UVRD_HELICASE_ATP_BIND"/>
    <property type="match status" value="1"/>
</dbReference>
<evidence type="ECO:0000256" key="2">
    <source>
        <dbReference type="ARBA" id="ARBA00022741"/>
    </source>
</evidence>
<reference evidence="18" key="1">
    <citation type="submission" date="2009-01" db="EMBL/GenBank/DDBJ databases">
        <title>Complete sequence of Anaeromyxobacter dehalogenans 2CP-1.</title>
        <authorList>
            <consortium name="US DOE Joint Genome Institute"/>
            <person name="Lucas S."/>
            <person name="Copeland A."/>
            <person name="Lapidus A."/>
            <person name="Glavina del Rio T."/>
            <person name="Dalin E."/>
            <person name="Tice H."/>
            <person name="Bruce D."/>
            <person name="Goodwin L."/>
            <person name="Pitluck S."/>
            <person name="Saunders E."/>
            <person name="Brettin T."/>
            <person name="Detter J.C."/>
            <person name="Han C."/>
            <person name="Larimer F."/>
            <person name="Land M."/>
            <person name="Hauser L."/>
            <person name="Kyrpides N."/>
            <person name="Ovchinnikova G."/>
            <person name="Beliaev A.S."/>
            <person name="Richardson P."/>
        </authorList>
    </citation>
    <scope>NUCLEOTIDE SEQUENCE</scope>
    <source>
        <strain evidence="18">2CP-1</strain>
    </source>
</reference>
<dbReference type="EC" id="5.6.2.4" evidence="12"/>
<evidence type="ECO:0000256" key="3">
    <source>
        <dbReference type="ARBA" id="ARBA00022763"/>
    </source>
</evidence>
<dbReference type="PANTHER" id="PTHR11070:SF2">
    <property type="entry name" value="ATP-DEPENDENT DNA HELICASE SRS2"/>
    <property type="match status" value="1"/>
</dbReference>
<dbReference type="GO" id="GO:0043138">
    <property type="term" value="F:3'-5' DNA helicase activity"/>
    <property type="evidence" value="ECO:0007669"/>
    <property type="project" value="UniProtKB-EC"/>
</dbReference>
<dbReference type="EMBL" id="CP001359">
    <property type="protein sequence ID" value="ACL67340.1"/>
    <property type="molecule type" value="Genomic_DNA"/>
</dbReference>
<feature type="domain" description="UvrD-like helicase ATP-binding" evidence="16">
    <location>
        <begin position="7"/>
        <end position="470"/>
    </location>
</feature>
<evidence type="ECO:0000259" key="16">
    <source>
        <dbReference type="PROSITE" id="PS51198"/>
    </source>
</evidence>